<protein>
    <submittedName>
        <fullName evidence="4">Maleylacetoacetate isomerase</fullName>
    </submittedName>
</protein>
<dbReference type="GO" id="GO:0006749">
    <property type="term" value="P:glutathione metabolic process"/>
    <property type="evidence" value="ECO:0007669"/>
    <property type="project" value="TreeGrafter"/>
</dbReference>
<evidence type="ECO:0000313" key="4">
    <source>
        <dbReference type="EMBL" id="RAI37989.1"/>
    </source>
</evidence>
<dbReference type="InterPro" id="IPR036282">
    <property type="entry name" value="Glutathione-S-Trfase_C_sf"/>
</dbReference>
<dbReference type="Gene3D" id="1.20.1050.10">
    <property type="match status" value="1"/>
</dbReference>
<dbReference type="GO" id="GO:0016034">
    <property type="term" value="F:maleylacetoacetate isomerase activity"/>
    <property type="evidence" value="ECO:0007669"/>
    <property type="project" value="TreeGrafter"/>
</dbReference>
<proteinExistence type="inferred from homology"/>
<sequence>MRSTIAYPARRTGRRQVSILCIKKPGRPIRAARTGIAATPASGRAPVTRLYSFWRSLATYRVRIALALKGVVPDEIVVVDLTTGDQHGDAFDAVNPMHALPTFVDGDGPPLVQSLAIIEYLDETRPEPPLLPADPRGRARVRSLALMVAADSHPLMVPRVREYLEHALGVAEPARAAWCRHWIATALAALERRLSTEPETGRFCHGDTVSLADICLVSQVAGAGFFGVDTAPYPTVRRIAEACSAIDAFASAHPLKQPGAPATV</sequence>
<dbReference type="InterPro" id="IPR034330">
    <property type="entry name" value="GST_Zeta_C"/>
</dbReference>
<dbReference type="SFLD" id="SFLDS00019">
    <property type="entry name" value="Glutathione_Transferase_(cytos"/>
    <property type="match status" value="1"/>
</dbReference>
<evidence type="ECO:0000259" key="2">
    <source>
        <dbReference type="PROSITE" id="PS50404"/>
    </source>
</evidence>
<dbReference type="PANTHER" id="PTHR42673:SF4">
    <property type="entry name" value="MALEYLACETOACETATE ISOMERASE"/>
    <property type="match status" value="1"/>
</dbReference>
<reference evidence="4 5" key="1">
    <citation type="submission" date="2017-07" db="EMBL/GenBank/DDBJ databases">
        <title>Draft Genome Sequences of Select Purple Nonsulfur Bacteria.</title>
        <authorList>
            <person name="Lasarre B."/>
            <person name="Mckinlay J.B."/>
        </authorList>
    </citation>
    <scope>NUCLEOTIDE SEQUENCE [LARGE SCALE GENOMIC DNA]</scope>
    <source>
        <strain evidence="4 5">DSM 11907</strain>
    </source>
</reference>
<dbReference type="Gene3D" id="3.40.30.10">
    <property type="entry name" value="Glutaredoxin"/>
    <property type="match status" value="1"/>
</dbReference>
<dbReference type="SFLD" id="SFLDG00358">
    <property type="entry name" value="Main_(cytGST)"/>
    <property type="match status" value="1"/>
</dbReference>
<dbReference type="InterPro" id="IPR005955">
    <property type="entry name" value="GST_Zeta"/>
</dbReference>
<dbReference type="InterPro" id="IPR036249">
    <property type="entry name" value="Thioredoxin-like_sf"/>
</dbReference>
<keyword evidence="5" id="KW-1185">Reference proteome</keyword>
<dbReference type="SUPFAM" id="SSF47616">
    <property type="entry name" value="GST C-terminal domain-like"/>
    <property type="match status" value="1"/>
</dbReference>
<evidence type="ECO:0000313" key="5">
    <source>
        <dbReference type="Proteomes" id="UP000248863"/>
    </source>
</evidence>
<dbReference type="GO" id="GO:0005737">
    <property type="term" value="C:cytoplasm"/>
    <property type="evidence" value="ECO:0007669"/>
    <property type="project" value="InterPro"/>
</dbReference>
<dbReference type="EMBL" id="NPEU01000149">
    <property type="protein sequence ID" value="RAI37989.1"/>
    <property type="molecule type" value="Genomic_DNA"/>
</dbReference>
<dbReference type="Pfam" id="PF13409">
    <property type="entry name" value="GST_N_2"/>
    <property type="match status" value="1"/>
</dbReference>
<dbReference type="PANTHER" id="PTHR42673">
    <property type="entry name" value="MALEYLACETOACETATE ISOMERASE"/>
    <property type="match status" value="1"/>
</dbReference>
<feature type="domain" description="GST N-terminal" evidence="2">
    <location>
        <begin position="46"/>
        <end position="129"/>
    </location>
</feature>
<evidence type="ECO:0000256" key="1">
    <source>
        <dbReference type="ARBA" id="ARBA00010007"/>
    </source>
</evidence>
<dbReference type="InterPro" id="IPR004045">
    <property type="entry name" value="Glutathione_S-Trfase_N"/>
</dbReference>
<dbReference type="SUPFAM" id="SSF52833">
    <property type="entry name" value="Thioredoxin-like"/>
    <property type="match status" value="1"/>
</dbReference>
<gene>
    <name evidence="4" type="primary">maiA</name>
    <name evidence="4" type="ORF">CH338_14210</name>
</gene>
<dbReference type="InterPro" id="IPR040079">
    <property type="entry name" value="Glutathione_S-Trfase"/>
</dbReference>
<dbReference type="OrthoDB" id="509852at2"/>
<dbReference type="Proteomes" id="UP000248863">
    <property type="component" value="Unassembled WGS sequence"/>
</dbReference>
<dbReference type="InterPro" id="IPR010987">
    <property type="entry name" value="Glutathione-S-Trfase_C-like"/>
</dbReference>
<comment type="similarity">
    <text evidence="1">Belongs to the GST superfamily. Zeta family.</text>
</comment>
<keyword evidence="4" id="KW-0413">Isomerase</keyword>
<accession>A0A327KGY4</accession>
<feature type="domain" description="GST C-terminal" evidence="3">
    <location>
        <begin position="134"/>
        <end position="262"/>
    </location>
</feature>
<dbReference type="AlphaFoldDB" id="A0A327KGY4"/>
<dbReference type="GO" id="GO:0004364">
    <property type="term" value="F:glutathione transferase activity"/>
    <property type="evidence" value="ECO:0007669"/>
    <property type="project" value="TreeGrafter"/>
</dbReference>
<organism evidence="4 5">
    <name type="scientific">Rhodoplanes elegans</name>
    <dbReference type="NCBI Taxonomy" id="29408"/>
    <lineage>
        <taxon>Bacteria</taxon>
        <taxon>Pseudomonadati</taxon>
        <taxon>Pseudomonadota</taxon>
        <taxon>Alphaproteobacteria</taxon>
        <taxon>Hyphomicrobiales</taxon>
        <taxon>Nitrobacteraceae</taxon>
        <taxon>Rhodoplanes</taxon>
    </lineage>
</organism>
<evidence type="ECO:0000259" key="3">
    <source>
        <dbReference type="PROSITE" id="PS50405"/>
    </source>
</evidence>
<dbReference type="CDD" id="cd03191">
    <property type="entry name" value="GST_C_Zeta"/>
    <property type="match status" value="1"/>
</dbReference>
<dbReference type="PROSITE" id="PS50405">
    <property type="entry name" value="GST_CTER"/>
    <property type="match status" value="1"/>
</dbReference>
<dbReference type="PROSITE" id="PS50404">
    <property type="entry name" value="GST_NTER"/>
    <property type="match status" value="1"/>
</dbReference>
<name>A0A327KGY4_9BRAD</name>
<comment type="caution">
    <text evidence="4">The sequence shown here is derived from an EMBL/GenBank/DDBJ whole genome shotgun (WGS) entry which is preliminary data.</text>
</comment>
<dbReference type="GO" id="GO:0006559">
    <property type="term" value="P:L-phenylalanine catabolic process"/>
    <property type="evidence" value="ECO:0007669"/>
    <property type="project" value="TreeGrafter"/>
</dbReference>
<dbReference type="NCBIfam" id="TIGR01262">
    <property type="entry name" value="maiA"/>
    <property type="match status" value="1"/>
</dbReference>